<keyword evidence="1" id="KW-0175">Coiled coil</keyword>
<gene>
    <name evidence="3" type="ORF">SOP96_08565</name>
</gene>
<feature type="transmembrane region" description="Helical" evidence="2">
    <location>
        <begin position="42"/>
        <end position="62"/>
    </location>
</feature>
<evidence type="ECO:0000256" key="2">
    <source>
        <dbReference type="SAM" id="Phobius"/>
    </source>
</evidence>
<comment type="caution">
    <text evidence="3">The sequence shown here is derived from an EMBL/GenBank/DDBJ whole genome shotgun (WGS) entry which is preliminary data.</text>
</comment>
<feature type="transmembrane region" description="Helical" evidence="2">
    <location>
        <begin position="12"/>
        <end position="30"/>
    </location>
</feature>
<keyword evidence="4" id="KW-1185">Reference proteome</keyword>
<evidence type="ECO:0000313" key="3">
    <source>
        <dbReference type="EMBL" id="MEC3875759.1"/>
    </source>
</evidence>
<organism evidence="3 4">
    <name type="scientific">Chryseobacterium salviniae</name>
    <dbReference type="NCBI Taxonomy" id="3101750"/>
    <lineage>
        <taxon>Bacteria</taxon>
        <taxon>Pseudomonadati</taxon>
        <taxon>Bacteroidota</taxon>
        <taxon>Flavobacteriia</taxon>
        <taxon>Flavobacteriales</taxon>
        <taxon>Weeksellaceae</taxon>
        <taxon>Chryseobacterium group</taxon>
        <taxon>Chryseobacterium</taxon>
    </lineage>
</organism>
<sequence length="276" mass="32018">MDRKLSTFSKFLIAFFAFLLVLMIGYNFIFVEPIGVLKNNNLILIFIILIIILSESFDNFSIGKFLTISRKLEESKNENEKLEKKNAQLINQLISITSNEQKQSSTNVFGDYYTERPNKQKKIDNEKNVKELLDQIGNSIVIESMENNIKSTLITKGLDTTSETSTVLIRHLAGTQLLLGFERTHKYIFGSQLNLLRELNLIAPEGFTKKEIENFFENVKEEFPNSFSGWDLKKYLVYLFSNILIVKNEDKIHITNLGQEYLNWIDENNINDRKPL</sequence>
<keyword evidence="2" id="KW-1133">Transmembrane helix</keyword>
<dbReference type="Proteomes" id="UP001348397">
    <property type="component" value="Unassembled WGS sequence"/>
</dbReference>
<keyword evidence="2" id="KW-0472">Membrane</keyword>
<keyword evidence="2" id="KW-0812">Transmembrane</keyword>
<evidence type="ECO:0000256" key="1">
    <source>
        <dbReference type="SAM" id="Coils"/>
    </source>
</evidence>
<proteinExistence type="predicted"/>
<dbReference type="RefSeq" id="WP_326320565.1">
    <property type="nucleotide sequence ID" value="NZ_JAYLAA010000034.1"/>
</dbReference>
<protein>
    <submittedName>
        <fullName evidence="3">Uncharacterized protein</fullName>
    </submittedName>
</protein>
<reference evidence="3 4" key="1">
    <citation type="submission" date="2024-01" db="EMBL/GenBank/DDBJ databases">
        <title>Chryseobacterium sp. T9W2-O.</title>
        <authorList>
            <person name="Maltman C."/>
        </authorList>
    </citation>
    <scope>NUCLEOTIDE SEQUENCE [LARGE SCALE GENOMIC DNA]</scope>
    <source>
        <strain evidence="3 4">T9W2-O</strain>
    </source>
</reference>
<name>A0ABU6HST7_9FLAO</name>
<feature type="coiled-coil region" evidence="1">
    <location>
        <begin position="65"/>
        <end position="99"/>
    </location>
</feature>
<dbReference type="EMBL" id="JAYLAA010000034">
    <property type="protein sequence ID" value="MEC3875759.1"/>
    <property type="molecule type" value="Genomic_DNA"/>
</dbReference>
<evidence type="ECO:0000313" key="4">
    <source>
        <dbReference type="Proteomes" id="UP001348397"/>
    </source>
</evidence>
<accession>A0ABU6HST7</accession>